<keyword evidence="2" id="KW-1133">Transmembrane helix</keyword>
<feature type="coiled-coil region" evidence="1">
    <location>
        <begin position="320"/>
        <end position="347"/>
    </location>
</feature>
<accession>A0A926GH43</accession>
<organism evidence="3 4">
    <name type="scientific">Paracoccus amoyensis</name>
    <dbReference type="NCBI Taxonomy" id="2760093"/>
    <lineage>
        <taxon>Bacteria</taxon>
        <taxon>Pseudomonadati</taxon>
        <taxon>Pseudomonadota</taxon>
        <taxon>Alphaproteobacteria</taxon>
        <taxon>Rhodobacterales</taxon>
        <taxon>Paracoccaceae</taxon>
        <taxon>Paracoccus</taxon>
    </lineage>
</organism>
<dbReference type="EMBL" id="JACOQL010000008">
    <property type="protein sequence ID" value="MBC9248536.1"/>
    <property type="molecule type" value="Genomic_DNA"/>
</dbReference>
<reference evidence="3" key="1">
    <citation type="submission" date="2020-08" db="EMBL/GenBank/DDBJ databases">
        <title>Paracoccus amoyensis sp. nov., isolated from the surface seawater at coast of Xiamen, Fujian.</title>
        <authorList>
            <person name="Lyu L."/>
        </authorList>
    </citation>
    <scope>NUCLEOTIDE SEQUENCE</scope>
    <source>
        <strain evidence="3">11-3</strain>
    </source>
</reference>
<dbReference type="AlphaFoldDB" id="A0A926GH43"/>
<keyword evidence="4" id="KW-1185">Reference proteome</keyword>
<keyword evidence="1" id="KW-0175">Coiled coil</keyword>
<dbReference type="RefSeq" id="WP_187794999.1">
    <property type="nucleotide sequence ID" value="NZ_JACOQL010000008.1"/>
</dbReference>
<proteinExistence type="predicted"/>
<evidence type="ECO:0000256" key="1">
    <source>
        <dbReference type="SAM" id="Coils"/>
    </source>
</evidence>
<keyword evidence="2" id="KW-0812">Transmembrane</keyword>
<feature type="transmembrane region" description="Helical" evidence="2">
    <location>
        <begin position="410"/>
        <end position="429"/>
    </location>
</feature>
<dbReference type="InterPro" id="IPR050445">
    <property type="entry name" value="Bact_polysacc_biosynth/exp"/>
</dbReference>
<sequence>MIDLRFYWSLLMRRLPVMLALLIICSAFGVAWAIRAPSTYSAAARLLVEGAQITDNREAAATSDAETLQVIEQQLLTRANMIDVANKLNVFPDSATMDPDMKVAQMMSNTIIRRSAGRDQATLMSVGYTSTNPRLAAAVVNEYTTLILSANTRNRVALAEDRLSFYQQEVDRLSQDLDAQTGKILDFKKSNANALPENLRYRQDRQSLLQERVSRLESDLAALQAQRADMVRIFEQTGSIGINNATSQTPAQQQLATLQAELSAVLAVYSENSPRVTSLRNRIAATERVVQAEGGGAESEESQTGNALLDLNLAQIDSRVQAMTVEKAQADQELDELADSINATAANSIALSALERDQANIQTRYDAAVASLGQARTAERVEASSRGQRITVIEAATVPTVPSGPNRKKLAVMGIGLGLALAGGFFALMELLNTTVRRPAELRSRFDITPLAVIPYIESRQERRRRKSVGMAAILAVLIIIPLGLWALHINYMPLDLLAQKIVSRLGLG</sequence>
<gene>
    <name evidence="3" type="ORF">H4P12_17885</name>
</gene>
<dbReference type="PANTHER" id="PTHR32309:SF31">
    <property type="entry name" value="CAPSULAR EXOPOLYSACCHARIDE FAMILY"/>
    <property type="match status" value="1"/>
</dbReference>
<feature type="transmembrane region" description="Helical" evidence="2">
    <location>
        <begin position="469"/>
        <end position="488"/>
    </location>
</feature>
<keyword evidence="2" id="KW-0472">Membrane</keyword>
<protein>
    <submittedName>
        <fullName evidence="3">Lipopolysaccharide biosynthesis</fullName>
    </submittedName>
</protein>
<evidence type="ECO:0000313" key="4">
    <source>
        <dbReference type="Proteomes" id="UP000608594"/>
    </source>
</evidence>
<evidence type="ECO:0000313" key="3">
    <source>
        <dbReference type="EMBL" id="MBC9248536.1"/>
    </source>
</evidence>
<name>A0A926GH43_9RHOB</name>
<feature type="coiled-coil region" evidence="1">
    <location>
        <begin position="149"/>
        <end position="233"/>
    </location>
</feature>
<comment type="caution">
    <text evidence="3">The sequence shown here is derived from an EMBL/GenBank/DDBJ whole genome shotgun (WGS) entry which is preliminary data.</text>
</comment>
<evidence type="ECO:0000256" key="2">
    <source>
        <dbReference type="SAM" id="Phobius"/>
    </source>
</evidence>
<dbReference type="PANTHER" id="PTHR32309">
    <property type="entry name" value="TYROSINE-PROTEIN KINASE"/>
    <property type="match status" value="1"/>
</dbReference>
<dbReference type="Proteomes" id="UP000608594">
    <property type="component" value="Unassembled WGS sequence"/>
</dbReference>